<keyword evidence="4 7" id="KW-0812">Transmembrane</keyword>
<feature type="transmembrane region" description="Helical" evidence="7">
    <location>
        <begin position="292"/>
        <end position="313"/>
    </location>
</feature>
<feature type="transmembrane region" description="Helical" evidence="7">
    <location>
        <begin position="44"/>
        <end position="66"/>
    </location>
</feature>
<feature type="transmembrane region" description="Helical" evidence="7">
    <location>
        <begin position="413"/>
        <end position="430"/>
    </location>
</feature>
<sequence>MNKNDFFAGFIWKFSEQVMSQVVLFVISIILARLLTPHDYGEVALVNVFVIILSVFVTSGFNTSLIQKKDADKLDFSTIFYCSLIFSFFIYFLLFMCSPYIASFYRNKDLIPIVRILGLVLPILSINSIQQAYVARQLAFKKMFFSTTLATISSGIIGIFLAMLGFGVWSLVLQYIINNLLSMIVLFVQIPWRPKLLFSIKRAKSLMNYGWKVMAAEFLGNLFGQLRSLVIGKFYTPSALAFYNRGQQFPNLLSSNIDTTISSVLFPYMSKAADNPLKLKEIVRRSLRVSSFLIMPLMFGLMVTARPIILLLLTDKWIKAVPFMQWLCVANAFSTITNTNLQVMKASGKSNVLLKIELIKKPVYLILLFISVKKGILAVAITMTIYSIYAAIVNIGPNRRIISYSYMEQFKDVAPSLSLSLFMALVIWPIEKLPMPIYLVLIIQVFAGVFVYIACSYLCRLEPFRYLVSFLISKIKEKIV</sequence>
<dbReference type="EMBL" id="JACSQW010000040">
    <property type="protein sequence ID" value="MBD7895790.1"/>
    <property type="molecule type" value="Genomic_DNA"/>
</dbReference>
<evidence type="ECO:0000256" key="7">
    <source>
        <dbReference type="SAM" id="Phobius"/>
    </source>
</evidence>
<accession>A0ABR8PES7</accession>
<feature type="transmembrane region" description="Helical" evidence="7">
    <location>
        <begin position="113"/>
        <end position="135"/>
    </location>
</feature>
<dbReference type="InterPro" id="IPR050833">
    <property type="entry name" value="Poly_Biosynth_Transport"/>
</dbReference>
<protein>
    <submittedName>
        <fullName evidence="8">Lipopolysaccharide biosynthesis protein</fullName>
    </submittedName>
</protein>
<proteinExistence type="inferred from homology"/>
<dbReference type="RefSeq" id="WP_191685106.1">
    <property type="nucleotide sequence ID" value="NZ_JACSQW010000040.1"/>
</dbReference>
<comment type="similarity">
    <text evidence="2">Belongs to the polysaccharide synthase family.</text>
</comment>
<evidence type="ECO:0000256" key="6">
    <source>
        <dbReference type="ARBA" id="ARBA00023136"/>
    </source>
</evidence>
<dbReference type="Proteomes" id="UP000616837">
    <property type="component" value="Unassembled WGS sequence"/>
</dbReference>
<evidence type="ECO:0000256" key="5">
    <source>
        <dbReference type="ARBA" id="ARBA00022989"/>
    </source>
</evidence>
<comment type="caution">
    <text evidence="8">The sequence shown here is derived from an EMBL/GenBank/DDBJ whole genome shotgun (WGS) entry which is preliminary data.</text>
</comment>
<evidence type="ECO:0000256" key="4">
    <source>
        <dbReference type="ARBA" id="ARBA00022692"/>
    </source>
</evidence>
<evidence type="ECO:0000256" key="2">
    <source>
        <dbReference type="ARBA" id="ARBA00007430"/>
    </source>
</evidence>
<keyword evidence="5 7" id="KW-1133">Transmembrane helix</keyword>
<organism evidence="8 9">
    <name type="scientific">Limosilactobacillus avistercoris</name>
    <dbReference type="NCBI Taxonomy" id="2762243"/>
    <lineage>
        <taxon>Bacteria</taxon>
        <taxon>Bacillati</taxon>
        <taxon>Bacillota</taxon>
        <taxon>Bacilli</taxon>
        <taxon>Lactobacillales</taxon>
        <taxon>Lactobacillaceae</taxon>
        <taxon>Limosilactobacillus</taxon>
    </lineage>
</organism>
<feature type="transmembrane region" description="Helical" evidence="7">
    <location>
        <begin position="147"/>
        <end position="169"/>
    </location>
</feature>
<dbReference type="PANTHER" id="PTHR30250:SF10">
    <property type="entry name" value="LIPOPOLYSACCHARIDE BIOSYNTHESIS PROTEIN WZXC"/>
    <property type="match status" value="1"/>
</dbReference>
<dbReference type="CDD" id="cd13127">
    <property type="entry name" value="MATE_tuaB_like"/>
    <property type="match status" value="1"/>
</dbReference>
<dbReference type="PANTHER" id="PTHR30250">
    <property type="entry name" value="PST FAMILY PREDICTED COLANIC ACID TRANSPORTER"/>
    <property type="match status" value="1"/>
</dbReference>
<feature type="transmembrane region" description="Helical" evidence="7">
    <location>
        <begin position="436"/>
        <end position="459"/>
    </location>
</feature>
<gene>
    <name evidence="8" type="ORF">H9564_08910</name>
</gene>
<evidence type="ECO:0000313" key="8">
    <source>
        <dbReference type="EMBL" id="MBD7895790.1"/>
    </source>
</evidence>
<feature type="transmembrane region" description="Helical" evidence="7">
    <location>
        <begin position="78"/>
        <end position="101"/>
    </location>
</feature>
<name>A0ABR8PES7_9LACO</name>
<reference evidence="8 9" key="1">
    <citation type="submission" date="2020-08" db="EMBL/GenBank/DDBJ databases">
        <title>A Genomic Blueprint of the Chicken Gut Microbiome.</title>
        <authorList>
            <person name="Gilroy R."/>
            <person name="Ravi A."/>
            <person name="Getino M."/>
            <person name="Pursley I."/>
            <person name="Horton D.L."/>
            <person name="Alikhan N.-F."/>
            <person name="Baker D."/>
            <person name="Gharbi K."/>
            <person name="Hall N."/>
            <person name="Watson M."/>
            <person name="Adriaenssens E.M."/>
            <person name="Foster-Nyarko E."/>
            <person name="Jarju S."/>
            <person name="Secka A."/>
            <person name="Antonio M."/>
            <person name="Oren A."/>
            <person name="Chaudhuri R."/>
            <person name="La Ragione R.M."/>
            <person name="Hildebrand F."/>
            <person name="Pallen M.J."/>
        </authorList>
    </citation>
    <scope>NUCLEOTIDE SEQUENCE [LARGE SCALE GENOMIC DNA]</scope>
    <source>
        <strain evidence="8 9">Sa3CUN2</strain>
    </source>
</reference>
<feature type="transmembrane region" description="Helical" evidence="7">
    <location>
        <begin position="175"/>
        <end position="192"/>
    </location>
</feature>
<feature type="transmembrane region" description="Helical" evidence="7">
    <location>
        <begin position="363"/>
        <end position="392"/>
    </location>
</feature>
<keyword evidence="9" id="KW-1185">Reference proteome</keyword>
<comment type="subcellular location">
    <subcellularLocation>
        <location evidence="1">Cell membrane</location>
        <topology evidence="1">Multi-pass membrane protein</topology>
    </subcellularLocation>
</comment>
<evidence type="ECO:0000256" key="3">
    <source>
        <dbReference type="ARBA" id="ARBA00022475"/>
    </source>
</evidence>
<evidence type="ECO:0000313" key="9">
    <source>
        <dbReference type="Proteomes" id="UP000616837"/>
    </source>
</evidence>
<dbReference type="Pfam" id="PF13440">
    <property type="entry name" value="Polysacc_synt_3"/>
    <property type="match status" value="1"/>
</dbReference>
<keyword evidence="6 7" id="KW-0472">Membrane</keyword>
<keyword evidence="3" id="KW-1003">Cell membrane</keyword>
<evidence type="ECO:0000256" key="1">
    <source>
        <dbReference type="ARBA" id="ARBA00004651"/>
    </source>
</evidence>